<dbReference type="SUPFAM" id="SSF52402">
    <property type="entry name" value="Adenine nucleotide alpha hydrolases-like"/>
    <property type="match status" value="1"/>
</dbReference>
<sequence length="641" mass="73773">MCGIAGIIHFDRRLVSPRLLETLSQTLSHRGPDDLGFLLYSPDAPLTVSRDPDRLPTGHIGLIHRRLAILDLSEAGWQPMVSSDGNYAITFNGEIYNYLELQQELKQLGYSFHSHSDTEVLLTAYRHWGQAMLTRLVGMFAFAILDTRKQEIFLARDFFGIKPLYYTRWEGGFAFASEIKTLLQLPEIDRQLDSQRLYDFLTSGLTDSGDVTLLKSIRQLRAAHSLKIPLETDPPLEPRRYWQVTPEPSLDLSFTDAARTLQELFLDNIRLHLRSDVPVGVALSGGVDSSSIAAAMRYLNPSLELHSFSYAAEDPAINEESWIDIVVTATGAISHKTRPDPRDLIRDLDRLVYTQDEPFGSTSIYAQYRVFQLARDHGIKVMLDGQGADELLAGYYPYLAGRLASLIRQGKWIQARQFFERIRQFPSASQYPFFKQAVALFLPIDLKARVKTYFGKPVFPAWLNREWFLDRGVHNSSIPRLQGTELLKEQLLQSLETSLLGLLRYEDRNSMAYSIESRVPFLTPKFVNFLFSLPEQYIVDRQSTTKAVFRQAMRGIVPDPILDRRDKIGFATPERDWLTLLNPWVQEVLNSEYAREIPVINLEVIQQEWQELLEGRGVFNFRVWRWLNLIQWARQYQIDFS</sequence>
<evidence type="ECO:0000256" key="2">
    <source>
        <dbReference type="ARBA" id="ARBA00005752"/>
    </source>
</evidence>
<proteinExistence type="inferred from homology"/>
<keyword evidence="7 9" id="KW-0315">Glutamine amidotransferase</keyword>
<dbReference type="RefSeq" id="WP_332863664.1">
    <property type="nucleotide sequence ID" value="NZ_JBAFSM010000004.1"/>
</dbReference>
<evidence type="ECO:0000256" key="10">
    <source>
        <dbReference type="PIRSR" id="PIRSR001589-2"/>
    </source>
</evidence>
<keyword evidence="13" id="KW-1185">Reference proteome</keyword>
<keyword evidence="6 9" id="KW-0061">Asparagine biosynthesis</keyword>
<feature type="binding site" evidence="10">
    <location>
        <position position="117"/>
    </location>
    <ligand>
        <name>L-glutamine</name>
        <dbReference type="ChEBI" id="CHEBI:58359"/>
    </ligand>
</feature>
<dbReference type="Gene3D" id="3.40.50.620">
    <property type="entry name" value="HUPs"/>
    <property type="match status" value="1"/>
</dbReference>
<gene>
    <name evidence="12" type="primary">asnB</name>
    <name evidence="12" type="ORF">V0288_03675</name>
</gene>
<accession>A0AAW9QSB9</accession>
<dbReference type="Proteomes" id="UP001328733">
    <property type="component" value="Unassembled WGS sequence"/>
</dbReference>
<evidence type="ECO:0000256" key="3">
    <source>
        <dbReference type="ARBA" id="ARBA00012737"/>
    </source>
</evidence>
<dbReference type="InterPro" id="IPR006426">
    <property type="entry name" value="Asn_synth_AEB"/>
</dbReference>
<evidence type="ECO:0000259" key="11">
    <source>
        <dbReference type="PROSITE" id="PS51278"/>
    </source>
</evidence>
<evidence type="ECO:0000256" key="6">
    <source>
        <dbReference type="ARBA" id="ARBA00022888"/>
    </source>
</evidence>
<dbReference type="Pfam" id="PF13537">
    <property type="entry name" value="GATase_7"/>
    <property type="match status" value="1"/>
</dbReference>
<dbReference type="EC" id="6.3.5.4" evidence="3"/>
<dbReference type="InterPro" id="IPR029055">
    <property type="entry name" value="Ntn_hydrolases_N"/>
</dbReference>
<dbReference type="CDD" id="cd00712">
    <property type="entry name" value="AsnB"/>
    <property type="match status" value="1"/>
</dbReference>
<dbReference type="InterPro" id="IPR017932">
    <property type="entry name" value="GATase_2_dom"/>
</dbReference>
<evidence type="ECO:0000256" key="9">
    <source>
        <dbReference type="PIRSR" id="PIRSR001589-1"/>
    </source>
</evidence>
<comment type="pathway">
    <text evidence="1">Amino-acid biosynthesis; L-asparagine biosynthesis; L-asparagine from L-aspartate (L-Gln route): step 1/1.</text>
</comment>
<evidence type="ECO:0000256" key="4">
    <source>
        <dbReference type="ARBA" id="ARBA00022741"/>
    </source>
</evidence>
<comment type="similarity">
    <text evidence="2">Belongs to the asparagine synthetase family.</text>
</comment>
<evidence type="ECO:0000313" key="13">
    <source>
        <dbReference type="Proteomes" id="UP001328733"/>
    </source>
</evidence>
<feature type="domain" description="Glutamine amidotransferase type-2" evidence="11">
    <location>
        <begin position="2"/>
        <end position="231"/>
    </location>
</feature>
<evidence type="ECO:0000313" key="12">
    <source>
        <dbReference type="EMBL" id="MEG3436208.1"/>
    </source>
</evidence>
<evidence type="ECO:0000256" key="1">
    <source>
        <dbReference type="ARBA" id="ARBA00005187"/>
    </source>
</evidence>
<dbReference type="InterPro" id="IPR033738">
    <property type="entry name" value="AsnB_N"/>
</dbReference>
<dbReference type="GO" id="GO:0006529">
    <property type="term" value="P:asparagine biosynthetic process"/>
    <property type="evidence" value="ECO:0007669"/>
    <property type="project" value="UniProtKB-KW"/>
</dbReference>
<comment type="catalytic activity">
    <reaction evidence="8">
        <text>L-aspartate + L-glutamine + ATP + H2O = L-asparagine + L-glutamate + AMP + diphosphate + H(+)</text>
        <dbReference type="Rhea" id="RHEA:12228"/>
        <dbReference type="ChEBI" id="CHEBI:15377"/>
        <dbReference type="ChEBI" id="CHEBI:15378"/>
        <dbReference type="ChEBI" id="CHEBI:29985"/>
        <dbReference type="ChEBI" id="CHEBI:29991"/>
        <dbReference type="ChEBI" id="CHEBI:30616"/>
        <dbReference type="ChEBI" id="CHEBI:33019"/>
        <dbReference type="ChEBI" id="CHEBI:58048"/>
        <dbReference type="ChEBI" id="CHEBI:58359"/>
        <dbReference type="ChEBI" id="CHEBI:456215"/>
        <dbReference type="EC" id="6.3.5.4"/>
    </reaction>
</comment>
<dbReference type="AlphaFoldDB" id="A0AAW9QSB9"/>
<organism evidence="12 13">
    <name type="scientific">Pannus brasiliensis CCIBt3594</name>
    <dbReference type="NCBI Taxonomy" id="1427578"/>
    <lineage>
        <taxon>Bacteria</taxon>
        <taxon>Bacillati</taxon>
        <taxon>Cyanobacteriota</taxon>
        <taxon>Cyanophyceae</taxon>
        <taxon>Oscillatoriophycideae</taxon>
        <taxon>Chroococcales</taxon>
        <taxon>Microcystaceae</taxon>
        <taxon>Pannus</taxon>
    </lineage>
</organism>
<keyword evidence="4 10" id="KW-0547">Nucleotide-binding</keyword>
<dbReference type="InterPro" id="IPR001962">
    <property type="entry name" value="Asn_synthase"/>
</dbReference>
<dbReference type="GO" id="GO:0004066">
    <property type="term" value="F:asparagine synthase (glutamine-hydrolyzing) activity"/>
    <property type="evidence" value="ECO:0007669"/>
    <property type="project" value="UniProtKB-EC"/>
</dbReference>
<comment type="caution">
    <text evidence="12">The sequence shown here is derived from an EMBL/GenBank/DDBJ whole genome shotgun (WGS) entry which is preliminary data.</text>
</comment>
<dbReference type="InterPro" id="IPR051786">
    <property type="entry name" value="ASN_synthetase/amidase"/>
</dbReference>
<dbReference type="Pfam" id="PF00733">
    <property type="entry name" value="Asn_synthase"/>
    <property type="match status" value="1"/>
</dbReference>
<evidence type="ECO:0000256" key="5">
    <source>
        <dbReference type="ARBA" id="ARBA00022840"/>
    </source>
</evidence>
<dbReference type="InterPro" id="IPR014729">
    <property type="entry name" value="Rossmann-like_a/b/a_fold"/>
</dbReference>
<feature type="active site" description="For GATase activity" evidence="9">
    <location>
        <position position="2"/>
    </location>
</feature>
<keyword evidence="12" id="KW-0436">Ligase</keyword>
<dbReference type="EMBL" id="JBAFSM010000004">
    <property type="protein sequence ID" value="MEG3436208.1"/>
    <property type="molecule type" value="Genomic_DNA"/>
</dbReference>
<dbReference type="PROSITE" id="PS51278">
    <property type="entry name" value="GATASE_TYPE_2"/>
    <property type="match status" value="1"/>
</dbReference>
<dbReference type="NCBIfam" id="TIGR01536">
    <property type="entry name" value="asn_synth_AEB"/>
    <property type="match status" value="1"/>
</dbReference>
<protein>
    <recommendedName>
        <fullName evidence="3">asparagine synthase (glutamine-hydrolyzing)</fullName>
        <ecNumber evidence="3">6.3.5.4</ecNumber>
    </recommendedName>
</protein>
<dbReference type="PANTHER" id="PTHR43284">
    <property type="entry name" value="ASPARAGINE SYNTHETASE (GLUTAMINE-HYDROLYZING)"/>
    <property type="match status" value="1"/>
</dbReference>
<dbReference type="PIRSF" id="PIRSF001589">
    <property type="entry name" value="Asn_synthetase_glu-h"/>
    <property type="match status" value="1"/>
</dbReference>
<dbReference type="SUPFAM" id="SSF56235">
    <property type="entry name" value="N-terminal nucleophile aminohydrolases (Ntn hydrolases)"/>
    <property type="match status" value="1"/>
</dbReference>
<name>A0AAW9QSB9_9CHRO</name>
<keyword evidence="5 10" id="KW-0067">ATP-binding</keyword>
<keyword evidence="9" id="KW-0028">Amino-acid biosynthesis</keyword>
<dbReference type="GO" id="GO:0005524">
    <property type="term" value="F:ATP binding"/>
    <property type="evidence" value="ECO:0007669"/>
    <property type="project" value="UniProtKB-KW"/>
</dbReference>
<evidence type="ECO:0000256" key="8">
    <source>
        <dbReference type="ARBA" id="ARBA00048741"/>
    </source>
</evidence>
<reference evidence="12 13" key="1">
    <citation type="submission" date="2024-01" db="EMBL/GenBank/DDBJ databases">
        <title>Genomic insights into the taxonomy and metabolism of the cyanobacterium Pannus brasiliensis CCIBt3594.</title>
        <authorList>
            <person name="Machado M."/>
            <person name="Botero N.B."/>
            <person name="Andreote A.P.D."/>
            <person name="Feitosa A.M.T."/>
            <person name="Popin R."/>
            <person name="Sivonen K."/>
            <person name="Fiore M.F."/>
        </authorList>
    </citation>
    <scope>NUCLEOTIDE SEQUENCE [LARGE SCALE GENOMIC DNA]</scope>
    <source>
        <strain evidence="12 13">CCIBt3594</strain>
    </source>
</reference>
<evidence type="ECO:0000256" key="7">
    <source>
        <dbReference type="ARBA" id="ARBA00022962"/>
    </source>
</evidence>
<dbReference type="PANTHER" id="PTHR43284:SF1">
    <property type="entry name" value="ASPARAGINE SYNTHETASE"/>
    <property type="match status" value="1"/>
</dbReference>
<dbReference type="CDD" id="cd01991">
    <property type="entry name" value="Asn_synthase_B_C"/>
    <property type="match status" value="1"/>
</dbReference>
<dbReference type="Gene3D" id="3.60.20.10">
    <property type="entry name" value="Glutamine Phosphoribosylpyrophosphate, subunit 1, domain 1"/>
    <property type="match status" value="1"/>
</dbReference>